<sequence>MVYEQRSPDGAFLRDPNDLTDSNLATADAVRDHLLGLFIPAALKAMPGQPYDPPQVHRWLAVMGDYLNRNAATGRSLGGRMLSSTDIVLHELWPLAGFRRPRVVVLIIFVTMWLIATATLHSQVGIGSTMVQLLGIGFPTLFILLVVRESWSVVWPEPQRLNPALLRNSGARRQLGLALVFALILCCAIAAAFVLAAVALGSMIESAMQSLFDSLFGSVPGGDSESELASEFNSYWLKFGLPFGLAAGSIMGLVAAFEIMEDRGTGASNPRSIPGGDLAYGLARGLVGGLGIIGVMIFSGQEAWLPYWFALLLAGGLGSGAAGVRYIALLICTRKCSKHWLPWRLGSFLTLCYMAGLVRIAGNGYQFRHRELQDYLARHPVL</sequence>
<feature type="transmembrane region" description="Helical" evidence="1">
    <location>
        <begin position="235"/>
        <end position="257"/>
    </location>
</feature>
<name>A0ABX0ZFQ6_9ACTN</name>
<feature type="transmembrane region" description="Helical" evidence="1">
    <location>
        <begin position="175"/>
        <end position="204"/>
    </location>
</feature>
<feature type="transmembrane region" description="Helical" evidence="1">
    <location>
        <begin position="126"/>
        <end position="147"/>
    </location>
</feature>
<gene>
    <name evidence="2" type="ORF">HCJ94_28835</name>
</gene>
<keyword evidence="1" id="KW-0472">Membrane</keyword>
<feature type="transmembrane region" description="Helical" evidence="1">
    <location>
        <begin position="103"/>
        <end position="120"/>
    </location>
</feature>
<keyword evidence="3" id="KW-1185">Reference proteome</keyword>
<evidence type="ECO:0000256" key="1">
    <source>
        <dbReference type="SAM" id="Phobius"/>
    </source>
</evidence>
<accession>A0ABX0ZFQ6</accession>
<feature type="transmembrane region" description="Helical" evidence="1">
    <location>
        <begin position="305"/>
        <end position="331"/>
    </location>
</feature>
<keyword evidence="1" id="KW-0812">Transmembrane</keyword>
<protein>
    <submittedName>
        <fullName evidence="2">Uncharacterized protein</fullName>
    </submittedName>
</protein>
<evidence type="ECO:0000313" key="3">
    <source>
        <dbReference type="Proteomes" id="UP000783871"/>
    </source>
</evidence>
<comment type="caution">
    <text evidence="2">The sequence shown here is derived from an EMBL/GenBank/DDBJ whole genome shotgun (WGS) entry which is preliminary data.</text>
</comment>
<reference evidence="2 3" key="1">
    <citation type="submission" date="2020-03" db="EMBL/GenBank/DDBJ databases">
        <title>WGS of actinomycetes isolated from Thailand.</title>
        <authorList>
            <person name="Thawai C."/>
        </authorList>
    </citation>
    <scope>NUCLEOTIDE SEQUENCE [LARGE SCALE GENOMIC DNA]</scope>
    <source>
        <strain evidence="2 3">HSS6-12</strain>
    </source>
</reference>
<organism evidence="2 3">
    <name type="scientific">Micromonospora thermarum</name>
    <dbReference type="NCBI Taxonomy" id="2720024"/>
    <lineage>
        <taxon>Bacteria</taxon>
        <taxon>Bacillati</taxon>
        <taxon>Actinomycetota</taxon>
        <taxon>Actinomycetes</taxon>
        <taxon>Micromonosporales</taxon>
        <taxon>Micromonosporaceae</taxon>
        <taxon>Micromonospora</taxon>
    </lineage>
</organism>
<feature type="transmembrane region" description="Helical" evidence="1">
    <location>
        <begin position="278"/>
        <end position="299"/>
    </location>
</feature>
<evidence type="ECO:0000313" key="2">
    <source>
        <dbReference type="EMBL" id="NJP35853.1"/>
    </source>
</evidence>
<feature type="transmembrane region" description="Helical" evidence="1">
    <location>
        <begin position="343"/>
        <end position="362"/>
    </location>
</feature>
<keyword evidence="1" id="KW-1133">Transmembrane helix</keyword>
<dbReference type="EMBL" id="JAATEO010000064">
    <property type="protein sequence ID" value="NJP35853.1"/>
    <property type="molecule type" value="Genomic_DNA"/>
</dbReference>
<dbReference type="Proteomes" id="UP000783871">
    <property type="component" value="Unassembled WGS sequence"/>
</dbReference>
<proteinExistence type="predicted"/>
<dbReference type="RefSeq" id="WP_168004159.1">
    <property type="nucleotide sequence ID" value="NZ_JAATEO010000064.1"/>
</dbReference>